<organism evidence="2 3">
    <name type="scientific">Shinella lacus</name>
    <dbReference type="NCBI Taxonomy" id="2654216"/>
    <lineage>
        <taxon>Bacteria</taxon>
        <taxon>Pseudomonadati</taxon>
        <taxon>Pseudomonadota</taxon>
        <taxon>Alphaproteobacteria</taxon>
        <taxon>Hyphomicrobiales</taxon>
        <taxon>Rhizobiaceae</taxon>
        <taxon>Shinella</taxon>
    </lineage>
</organism>
<feature type="transmembrane region" description="Helical" evidence="1">
    <location>
        <begin position="41"/>
        <end position="64"/>
    </location>
</feature>
<sequence length="70" mass="7415">MLREPRLPTSFVMGKAHNIITTILSTIGLVLGIWGGYELSGILGAILFAPVGAFAGLAVGALHIRLLMFH</sequence>
<keyword evidence="1" id="KW-0812">Transmembrane</keyword>
<dbReference type="Proteomes" id="UP000996601">
    <property type="component" value="Unassembled WGS sequence"/>
</dbReference>
<keyword evidence="3" id="KW-1185">Reference proteome</keyword>
<proteinExistence type="predicted"/>
<dbReference type="EMBL" id="WHSB02000006">
    <property type="protein sequence ID" value="MCQ4632089.1"/>
    <property type="molecule type" value="Genomic_DNA"/>
</dbReference>
<reference evidence="2" key="1">
    <citation type="submission" date="2021-07" db="EMBL/GenBank/DDBJ databases">
        <title>Shinella sp. nov., a novel member of the genus Shinella from water.</title>
        <authorList>
            <person name="Deng Y."/>
        </authorList>
    </citation>
    <scope>NUCLEOTIDE SEQUENCE</scope>
    <source>
        <strain evidence="2">CPCC 100929</strain>
    </source>
</reference>
<name>A0ABT1RAJ0_9HYPH</name>
<protein>
    <submittedName>
        <fullName evidence="2">Uncharacterized protein</fullName>
    </submittedName>
</protein>
<dbReference type="RefSeq" id="WP_256118711.1">
    <property type="nucleotide sequence ID" value="NZ_WHSB02000006.1"/>
</dbReference>
<accession>A0ABT1RAJ0</accession>
<comment type="caution">
    <text evidence="2">The sequence shown here is derived from an EMBL/GenBank/DDBJ whole genome shotgun (WGS) entry which is preliminary data.</text>
</comment>
<feature type="transmembrane region" description="Helical" evidence="1">
    <location>
        <begin position="12"/>
        <end position="35"/>
    </location>
</feature>
<gene>
    <name evidence="2" type="ORF">GB927_018710</name>
</gene>
<evidence type="ECO:0000313" key="3">
    <source>
        <dbReference type="Proteomes" id="UP000996601"/>
    </source>
</evidence>
<keyword evidence="1" id="KW-0472">Membrane</keyword>
<evidence type="ECO:0000313" key="2">
    <source>
        <dbReference type="EMBL" id="MCQ4632089.1"/>
    </source>
</evidence>
<evidence type="ECO:0000256" key="1">
    <source>
        <dbReference type="SAM" id="Phobius"/>
    </source>
</evidence>
<keyword evidence="1" id="KW-1133">Transmembrane helix</keyword>